<name>A0A841MXZ5_9FLAO</name>
<dbReference type="EMBL" id="JACHLC010000001">
    <property type="protein sequence ID" value="MBB6369414.1"/>
    <property type="molecule type" value="Genomic_DNA"/>
</dbReference>
<protein>
    <recommendedName>
        <fullName evidence="5">Por secretion system C-terminal sorting domain-containing protein</fullName>
    </recommendedName>
</protein>
<feature type="signal peptide" evidence="2">
    <location>
        <begin position="1"/>
        <end position="19"/>
    </location>
</feature>
<evidence type="ECO:0008006" key="5">
    <source>
        <dbReference type="Google" id="ProtNLM"/>
    </source>
</evidence>
<comment type="caution">
    <text evidence="3">The sequence shown here is derived from an EMBL/GenBank/DDBJ whole genome shotgun (WGS) entry which is preliminary data.</text>
</comment>
<organism evidence="3 4">
    <name type="scientific">Chryseobacterium shigense</name>
    <dbReference type="NCBI Taxonomy" id="297244"/>
    <lineage>
        <taxon>Bacteria</taxon>
        <taxon>Pseudomonadati</taxon>
        <taxon>Bacteroidota</taxon>
        <taxon>Flavobacteriia</taxon>
        <taxon>Flavobacteriales</taxon>
        <taxon>Weeksellaceae</taxon>
        <taxon>Chryseobacterium group</taxon>
        <taxon>Chryseobacterium</taxon>
    </lineage>
</organism>
<sequence>MKLKLLLGTLMFTAFTANAQVATINENFDSFTTGTSAAWPQNGWSKVVPPGAGPFIYADGTTDKHAQFYTLMSPNTAGYLISPQIVAPDGTKSLKFTYAMTTGSAGGGTLEVGLISAATTAGTATFTSISPVYSLNSATEQTVTITVPASANQYIAFKFTGSVQHAALQVDDVIYNAASTLAVSDHVKTKENVQFAVNSDNTALQFVYKKEPKNIQIYSAGAQKVSEGKVKGQQFNIAALQAGVYYIIIETAEGSVIKSKFIKK</sequence>
<evidence type="ECO:0000256" key="1">
    <source>
        <dbReference type="ARBA" id="ARBA00022729"/>
    </source>
</evidence>
<feature type="chain" id="PRO_5032566455" description="Por secretion system C-terminal sorting domain-containing protein" evidence="2">
    <location>
        <begin position="20"/>
        <end position="264"/>
    </location>
</feature>
<evidence type="ECO:0000313" key="4">
    <source>
        <dbReference type="Proteomes" id="UP000589738"/>
    </source>
</evidence>
<reference evidence="3 4" key="1">
    <citation type="submission" date="2020-08" db="EMBL/GenBank/DDBJ databases">
        <title>Functional genomics of gut bacteria from endangered species of beetles.</title>
        <authorList>
            <person name="Carlos-Shanley C."/>
        </authorList>
    </citation>
    <scope>NUCLEOTIDE SEQUENCE [LARGE SCALE GENOMIC DNA]</scope>
    <source>
        <strain evidence="3 4">S00136</strain>
    </source>
</reference>
<proteinExistence type="predicted"/>
<accession>A0A841MXZ5</accession>
<dbReference type="NCBIfam" id="TIGR04183">
    <property type="entry name" value="Por_Secre_tail"/>
    <property type="match status" value="1"/>
</dbReference>
<keyword evidence="4" id="KW-1185">Reference proteome</keyword>
<dbReference type="AlphaFoldDB" id="A0A841MXZ5"/>
<dbReference type="Proteomes" id="UP000589738">
    <property type="component" value="Unassembled WGS sequence"/>
</dbReference>
<dbReference type="Gene3D" id="2.60.120.200">
    <property type="match status" value="1"/>
</dbReference>
<dbReference type="NCBIfam" id="NF038128">
    <property type="entry name" value="choice_anch_J"/>
    <property type="match status" value="1"/>
</dbReference>
<dbReference type="RefSeq" id="WP_184160858.1">
    <property type="nucleotide sequence ID" value="NZ_JACHLC010000001.1"/>
</dbReference>
<dbReference type="InterPro" id="IPR026444">
    <property type="entry name" value="Secre_tail"/>
</dbReference>
<keyword evidence="1 2" id="KW-0732">Signal</keyword>
<evidence type="ECO:0000313" key="3">
    <source>
        <dbReference type="EMBL" id="MBB6369414.1"/>
    </source>
</evidence>
<evidence type="ECO:0000256" key="2">
    <source>
        <dbReference type="SAM" id="SignalP"/>
    </source>
</evidence>
<gene>
    <name evidence="3" type="ORF">HNP36_000467</name>
</gene>